<keyword evidence="1" id="KW-1133">Transmembrane helix</keyword>
<feature type="transmembrane region" description="Helical" evidence="1">
    <location>
        <begin position="76"/>
        <end position="95"/>
    </location>
</feature>
<protein>
    <recommendedName>
        <fullName evidence="4">Histidine kinase</fullName>
    </recommendedName>
</protein>
<reference evidence="2 3" key="1">
    <citation type="submission" date="2023-07" db="EMBL/GenBank/DDBJ databases">
        <title>Sequencing the genomes of 1000 actinobacteria strains.</title>
        <authorList>
            <person name="Klenk H.-P."/>
        </authorList>
    </citation>
    <scope>NUCLEOTIDE SEQUENCE [LARGE SCALE GENOMIC DNA]</scope>
    <source>
        <strain evidence="2 3">DSM 14785</strain>
    </source>
</reference>
<dbReference type="Proteomes" id="UP001240250">
    <property type="component" value="Unassembled WGS sequence"/>
</dbReference>
<sequence>MPTPPSSHPPLLVVACGLVLLEALALGAAAVVGVVSLGGGGDVGPVLFLVLLALGAAALLVGAVRGLWGGRRWPRGPVLTVQLFVVVAATTWWRAGGGALALVPVVVAVVVGAALLVPSVVAATSSTGRRTD</sequence>
<evidence type="ECO:0000313" key="3">
    <source>
        <dbReference type="Proteomes" id="UP001240250"/>
    </source>
</evidence>
<evidence type="ECO:0000256" key="1">
    <source>
        <dbReference type="SAM" id="Phobius"/>
    </source>
</evidence>
<evidence type="ECO:0000313" key="2">
    <source>
        <dbReference type="EMBL" id="MDQ0426475.1"/>
    </source>
</evidence>
<keyword evidence="3" id="KW-1185">Reference proteome</keyword>
<dbReference type="RefSeq" id="WP_070320280.1">
    <property type="nucleotide sequence ID" value="NZ_CP194061.1"/>
</dbReference>
<dbReference type="EMBL" id="JAUSVM010000001">
    <property type="protein sequence ID" value="MDQ0426475.1"/>
    <property type="molecule type" value="Genomic_DNA"/>
</dbReference>
<keyword evidence="1" id="KW-0472">Membrane</keyword>
<feature type="transmembrane region" description="Helical" evidence="1">
    <location>
        <begin position="45"/>
        <end position="64"/>
    </location>
</feature>
<keyword evidence="1" id="KW-0812">Transmembrane</keyword>
<feature type="transmembrane region" description="Helical" evidence="1">
    <location>
        <begin position="101"/>
        <end position="123"/>
    </location>
</feature>
<gene>
    <name evidence="2" type="ORF">JO380_002856</name>
</gene>
<name>A0ABU0GPE8_9CELL</name>
<organism evidence="2 3">
    <name type="scientific">Cellulomonas iranensis</name>
    <dbReference type="NCBI Taxonomy" id="76862"/>
    <lineage>
        <taxon>Bacteria</taxon>
        <taxon>Bacillati</taxon>
        <taxon>Actinomycetota</taxon>
        <taxon>Actinomycetes</taxon>
        <taxon>Micrococcales</taxon>
        <taxon>Cellulomonadaceae</taxon>
        <taxon>Cellulomonas</taxon>
    </lineage>
</organism>
<evidence type="ECO:0008006" key="4">
    <source>
        <dbReference type="Google" id="ProtNLM"/>
    </source>
</evidence>
<comment type="caution">
    <text evidence="2">The sequence shown here is derived from an EMBL/GenBank/DDBJ whole genome shotgun (WGS) entry which is preliminary data.</text>
</comment>
<accession>A0ABU0GPE8</accession>
<proteinExistence type="predicted"/>